<gene>
    <name evidence="1" type="ordered locus">PCC7424_4769</name>
</gene>
<proteinExistence type="predicted"/>
<dbReference type="Proteomes" id="UP000002384">
    <property type="component" value="Chromosome"/>
</dbReference>
<dbReference type="OrthoDB" id="9949337at2"/>
<dbReference type="RefSeq" id="WP_015956711.1">
    <property type="nucleotide sequence ID" value="NC_011729.1"/>
</dbReference>
<dbReference type="eggNOG" id="ENOG50322RV">
    <property type="taxonomic scope" value="Bacteria"/>
</dbReference>
<organism evidence="1 2">
    <name type="scientific">Gloeothece citriformis (strain PCC 7424)</name>
    <name type="common">Cyanothece sp. (strain PCC 7424)</name>
    <dbReference type="NCBI Taxonomy" id="65393"/>
    <lineage>
        <taxon>Bacteria</taxon>
        <taxon>Bacillati</taxon>
        <taxon>Cyanobacteriota</taxon>
        <taxon>Cyanophyceae</taxon>
        <taxon>Oscillatoriophycideae</taxon>
        <taxon>Chroococcales</taxon>
        <taxon>Aphanothecaceae</taxon>
        <taxon>Gloeothece</taxon>
        <taxon>Gloeothece citriformis</taxon>
    </lineage>
</organism>
<accession>B7KD07</accession>
<dbReference type="KEGG" id="cyc:PCC7424_4769"/>
<evidence type="ECO:0000313" key="2">
    <source>
        <dbReference type="Proteomes" id="UP000002384"/>
    </source>
</evidence>
<evidence type="ECO:0000313" key="1">
    <source>
        <dbReference type="EMBL" id="ACK73128.1"/>
    </source>
</evidence>
<name>B7KD07_GLOC7</name>
<dbReference type="AlphaFoldDB" id="B7KD07"/>
<dbReference type="HOGENOM" id="CLU_147900_0_0_3"/>
<reference evidence="2" key="1">
    <citation type="journal article" date="2011" name="MBio">
        <title>Novel metabolic attributes of the genus Cyanothece, comprising a group of unicellular nitrogen-fixing Cyanobacteria.</title>
        <authorList>
            <person name="Bandyopadhyay A."/>
            <person name="Elvitigala T."/>
            <person name="Welsh E."/>
            <person name="Stockel J."/>
            <person name="Liberton M."/>
            <person name="Min H."/>
            <person name="Sherman L.A."/>
            <person name="Pakrasi H.B."/>
        </authorList>
    </citation>
    <scope>NUCLEOTIDE SEQUENCE [LARGE SCALE GENOMIC DNA]</scope>
    <source>
        <strain evidence="2">PCC 7424</strain>
    </source>
</reference>
<protein>
    <submittedName>
        <fullName evidence="1">Uncharacterized protein</fullName>
    </submittedName>
</protein>
<dbReference type="EMBL" id="CP001291">
    <property type="protein sequence ID" value="ACK73128.1"/>
    <property type="molecule type" value="Genomic_DNA"/>
</dbReference>
<sequence length="113" mass="13392">MKKILGLLATAGLIWVGIPLETDAAPIRSIRGRNAPARIYQVQPNDYYPRRGDSFYYEQRVIIERGGDYNNCYNCSYRSPYHSNYNYPRSYNRGIYFYPNSPYSIYNRYNRGY</sequence>
<keyword evidence="2" id="KW-1185">Reference proteome</keyword>